<protein>
    <submittedName>
        <fullName evidence="3">Histidine kinase</fullName>
    </submittedName>
</protein>
<keyword evidence="3" id="KW-0808">Transferase</keyword>
<dbReference type="GO" id="GO:0016020">
    <property type="term" value="C:membrane"/>
    <property type="evidence" value="ECO:0007669"/>
    <property type="project" value="InterPro"/>
</dbReference>
<dbReference type="RefSeq" id="WP_150878250.1">
    <property type="nucleotide sequence ID" value="NZ_VTWS01000004.1"/>
</dbReference>
<keyword evidence="3" id="KW-0418">Kinase</keyword>
<dbReference type="Pfam" id="PF06580">
    <property type="entry name" value="His_kinase"/>
    <property type="match status" value="1"/>
</dbReference>
<evidence type="ECO:0000313" key="4">
    <source>
        <dbReference type="Proteomes" id="UP000326344"/>
    </source>
</evidence>
<dbReference type="GO" id="GO:0000155">
    <property type="term" value="F:phosphorelay sensor kinase activity"/>
    <property type="evidence" value="ECO:0007669"/>
    <property type="project" value="InterPro"/>
</dbReference>
<dbReference type="Proteomes" id="UP000326344">
    <property type="component" value="Unassembled WGS sequence"/>
</dbReference>
<proteinExistence type="predicted"/>
<feature type="transmembrane region" description="Helical" evidence="1">
    <location>
        <begin position="12"/>
        <end position="29"/>
    </location>
</feature>
<keyword evidence="1" id="KW-1133">Transmembrane helix</keyword>
<dbReference type="InterPro" id="IPR010559">
    <property type="entry name" value="Sig_transdc_His_kin_internal"/>
</dbReference>
<keyword evidence="1" id="KW-0472">Membrane</keyword>
<comment type="caution">
    <text evidence="3">The sequence shown here is derived from an EMBL/GenBank/DDBJ whole genome shotgun (WGS) entry which is preliminary data.</text>
</comment>
<keyword evidence="4" id="KW-1185">Reference proteome</keyword>
<dbReference type="PANTHER" id="PTHR34220">
    <property type="entry name" value="SENSOR HISTIDINE KINASE YPDA"/>
    <property type="match status" value="1"/>
</dbReference>
<evidence type="ECO:0000256" key="1">
    <source>
        <dbReference type="SAM" id="Phobius"/>
    </source>
</evidence>
<accession>A0A5N1JCJ7</accession>
<gene>
    <name evidence="3" type="ORF">F0P93_17670</name>
</gene>
<dbReference type="PANTHER" id="PTHR34220:SF7">
    <property type="entry name" value="SENSOR HISTIDINE KINASE YPDA"/>
    <property type="match status" value="1"/>
</dbReference>
<feature type="transmembrane region" description="Helical" evidence="1">
    <location>
        <begin position="35"/>
        <end position="55"/>
    </location>
</feature>
<organism evidence="3 4">
    <name type="scientific">Larkinella humicola</name>
    <dbReference type="NCBI Taxonomy" id="2607654"/>
    <lineage>
        <taxon>Bacteria</taxon>
        <taxon>Pseudomonadati</taxon>
        <taxon>Bacteroidota</taxon>
        <taxon>Cytophagia</taxon>
        <taxon>Cytophagales</taxon>
        <taxon>Spirosomataceae</taxon>
        <taxon>Larkinella</taxon>
    </lineage>
</organism>
<dbReference type="EMBL" id="VTWS01000004">
    <property type="protein sequence ID" value="KAA9353009.1"/>
    <property type="molecule type" value="Genomic_DNA"/>
</dbReference>
<evidence type="ECO:0000259" key="2">
    <source>
        <dbReference type="Pfam" id="PF06580"/>
    </source>
</evidence>
<name>A0A5N1JCJ7_9BACT</name>
<reference evidence="3 4" key="1">
    <citation type="submission" date="2019-09" db="EMBL/GenBank/DDBJ databases">
        <title>Genome Sequence of Larkinella sp MA1.</title>
        <authorList>
            <person name="Srinivasan S."/>
        </authorList>
    </citation>
    <scope>NUCLEOTIDE SEQUENCE [LARGE SCALE GENOMIC DNA]</scope>
    <source>
        <strain evidence="3 4">MA1</strain>
    </source>
</reference>
<sequence>MLDRLHNRGLRIGGILLLTLLSVSSTGYLRPPITQLGLIKIAIALVFMTVIWEMNRLLIGFFLKRYPHRSQVIKRLVWTAPVCFITTCVILVLVSGISSFLLTGRVSFQTRSSDSLLSSATTITLVILGVYEAFRISILLSQSEKEKEQLKIANLQSQLEALKQQVNPHFLFNSLNSLGALIEENPKQAGQFLEELSSVYRYLLRSNEQDLISLTTELDFIRSYFHLLKTRHGDGLELRLRVDERYRSHQLPPLTLQLLVENAVKHNMILPDQPLLIEIATTDEGTVRVANNLQRKPSRIFSNGVGISNILSKYQMLNQPRPTVHEENGQFLVTLPLIKLDS</sequence>
<dbReference type="InterPro" id="IPR050640">
    <property type="entry name" value="Bact_2-comp_sensor_kinase"/>
</dbReference>
<feature type="transmembrane region" description="Helical" evidence="1">
    <location>
        <begin position="76"/>
        <end position="102"/>
    </location>
</feature>
<evidence type="ECO:0000313" key="3">
    <source>
        <dbReference type="EMBL" id="KAA9353009.1"/>
    </source>
</evidence>
<dbReference type="AlphaFoldDB" id="A0A5N1JCJ7"/>
<keyword evidence="1" id="KW-0812">Transmembrane</keyword>
<feature type="domain" description="Signal transduction histidine kinase internal region" evidence="2">
    <location>
        <begin position="158"/>
        <end position="235"/>
    </location>
</feature>